<gene>
    <name evidence="1" type="ORF">Vadar_016127</name>
</gene>
<dbReference type="EMBL" id="CM037162">
    <property type="protein sequence ID" value="KAH7863327.1"/>
    <property type="molecule type" value="Genomic_DNA"/>
</dbReference>
<dbReference type="Proteomes" id="UP000828048">
    <property type="component" value="Chromosome 12"/>
</dbReference>
<reference evidence="1 2" key="1">
    <citation type="journal article" date="2021" name="Hortic Res">
        <title>High-quality reference genome and annotation aids understanding of berry development for evergreen blueberry (Vaccinium darrowii).</title>
        <authorList>
            <person name="Yu J."/>
            <person name="Hulse-Kemp A.M."/>
            <person name="Babiker E."/>
            <person name="Staton M."/>
        </authorList>
    </citation>
    <scope>NUCLEOTIDE SEQUENCE [LARGE SCALE GENOMIC DNA]</scope>
    <source>
        <strain evidence="2">cv. NJ 8807/NJ 8810</strain>
        <tissue evidence="1">Young leaf</tissue>
    </source>
</reference>
<keyword evidence="2" id="KW-1185">Reference proteome</keyword>
<comment type="caution">
    <text evidence="1">The sequence shown here is derived from an EMBL/GenBank/DDBJ whole genome shotgun (WGS) entry which is preliminary data.</text>
</comment>
<evidence type="ECO:0000313" key="2">
    <source>
        <dbReference type="Proteomes" id="UP000828048"/>
    </source>
</evidence>
<protein>
    <submittedName>
        <fullName evidence="1">Uncharacterized protein</fullName>
    </submittedName>
</protein>
<accession>A0ACB7ZD26</accession>
<proteinExistence type="predicted"/>
<evidence type="ECO:0000313" key="1">
    <source>
        <dbReference type="EMBL" id="KAH7863327.1"/>
    </source>
</evidence>
<organism evidence="1 2">
    <name type="scientific">Vaccinium darrowii</name>
    <dbReference type="NCBI Taxonomy" id="229202"/>
    <lineage>
        <taxon>Eukaryota</taxon>
        <taxon>Viridiplantae</taxon>
        <taxon>Streptophyta</taxon>
        <taxon>Embryophyta</taxon>
        <taxon>Tracheophyta</taxon>
        <taxon>Spermatophyta</taxon>
        <taxon>Magnoliopsida</taxon>
        <taxon>eudicotyledons</taxon>
        <taxon>Gunneridae</taxon>
        <taxon>Pentapetalae</taxon>
        <taxon>asterids</taxon>
        <taxon>Ericales</taxon>
        <taxon>Ericaceae</taxon>
        <taxon>Vaccinioideae</taxon>
        <taxon>Vaccinieae</taxon>
        <taxon>Vaccinium</taxon>
    </lineage>
</organism>
<name>A0ACB7ZD26_9ERIC</name>
<sequence>MASAPSMSVSVECLNVCKFSIGDGSGRYDCSALSCAWKAPRALTGFLASTAHSPQYDGPTGRRNRFKSRCEASHMGSWYCTEAPEFVLPGRLLRSSLFHSGYRKWRICCSSPSSSASYDEVSPGRLWEDLKQTISYLPPKELELVREALNLAFEAHAGQKRRSGEPFIIHPVEVARILGDLELDWESIAAGLLHDTVEDTNVTFERIEKEFGPIVRRIVEGETKVSKLGKLKCKSENDSVQDVKADDLRQMFLAMTEEVRVIIVKLADRLHNMRTLSHMPQRKQTSIAKETLQVFAPLAKLLGMYQIKSELENLSFMYTNAQEYAEVKSRVAELYKEHEKELIEANKILMKKIEDDQFLDLVSVKTEVRSACKEPYSIYKAVHKSGGSISKVNQIAQLRIIIKPKPCVGVGPLCSAQQVCYHVLGLVHGIWTPIPQSMKDYIATPKPNGYQSLHTTVIPFLYESMFRLEVQIRTEEMDLIAERGIATHYSGKGLVNGLVGHVIPIGRSLRGKVVSLNNASTALRIGWLNAIREWQEEFVGNMSSREFVDTITRDLLGSRVFVFTPKGEIKNLPKGATAIDYAYMIHTEIGNKMVAAKVNGILVRPSHVLANAEVVEIISYDALSNRTAFQRHSEWLKYAKTRSARHKIKKFLMEQAALSATEITEDKVNEFVTDPKEDSKVEELSDYSKGSSYNWEKIVRNVVETPPSKIISKDTFQLRRGSIQEPKVNGKHNKHMQHVSLKATGEVLFQGNGVGEMILANIPTYKEVLPSLDHWQAGKVASWHNLEGHSIQWFCVVCIDRTGMMAEITTALAAVGITICACAAEMDRGRGMAVMLFRIEGSLDCLVNVCSEVSLMYGVLGWSTGCSWPESQQLLEC</sequence>